<dbReference type="Gene3D" id="3.20.20.100">
    <property type="entry name" value="NADP-dependent oxidoreductase domain"/>
    <property type="match status" value="1"/>
</dbReference>
<organism evidence="5 6">
    <name type="scientific">Candidatus Lachnoclostridium stercorigallinarum</name>
    <dbReference type="NCBI Taxonomy" id="2838634"/>
    <lineage>
        <taxon>Bacteria</taxon>
        <taxon>Bacillati</taxon>
        <taxon>Bacillota</taxon>
        <taxon>Clostridia</taxon>
        <taxon>Lachnospirales</taxon>
        <taxon>Lachnospiraceae</taxon>
    </lineage>
</organism>
<gene>
    <name evidence="5" type="ORF">IAA17_06500</name>
</gene>
<evidence type="ECO:0000259" key="4">
    <source>
        <dbReference type="PROSITE" id="PS51379"/>
    </source>
</evidence>
<accession>A0A9D2GIG6</accession>
<evidence type="ECO:0000256" key="3">
    <source>
        <dbReference type="ARBA" id="ARBA00023014"/>
    </source>
</evidence>
<dbReference type="GO" id="GO:0046872">
    <property type="term" value="F:metal ion binding"/>
    <property type="evidence" value="ECO:0007669"/>
    <property type="project" value="UniProtKB-KW"/>
</dbReference>
<dbReference type="SUPFAM" id="SSF51430">
    <property type="entry name" value="NAD(P)-linked oxidoreductase"/>
    <property type="match status" value="1"/>
</dbReference>
<dbReference type="PANTHER" id="PTHR43312:SF2">
    <property type="entry name" value="OXIDOREDUCTASE"/>
    <property type="match status" value="1"/>
</dbReference>
<dbReference type="CDD" id="cd19096">
    <property type="entry name" value="AKR_Fe-S_oxidoreductase"/>
    <property type="match status" value="1"/>
</dbReference>
<evidence type="ECO:0000313" key="5">
    <source>
        <dbReference type="EMBL" id="HIZ79422.1"/>
    </source>
</evidence>
<protein>
    <submittedName>
        <fullName evidence="5">Aldo/keto reductase</fullName>
    </submittedName>
</protein>
<keyword evidence="1" id="KW-0479">Metal-binding</keyword>
<dbReference type="Pfam" id="PF00248">
    <property type="entry name" value="Aldo_ket_red"/>
    <property type="match status" value="1"/>
</dbReference>
<dbReference type="Gene3D" id="3.30.70.20">
    <property type="match status" value="1"/>
</dbReference>
<dbReference type="EMBL" id="DXBC01000101">
    <property type="protein sequence ID" value="HIZ79422.1"/>
    <property type="molecule type" value="Genomic_DNA"/>
</dbReference>
<keyword evidence="2" id="KW-0408">Iron</keyword>
<feature type="domain" description="4Fe-4S ferredoxin-type" evidence="4">
    <location>
        <begin position="325"/>
        <end position="359"/>
    </location>
</feature>
<dbReference type="PROSITE" id="PS00198">
    <property type="entry name" value="4FE4S_FER_1"/>
    <property type="match status" value="1"/>
</dbReference>
<proteinExistence type="predicted"/>
<dbReference type="PROSITE" id="PS51379">
    <property type="entry name" value="4FE4S_FER_2"/>
    <property type="match status" value="1"/>
</dbReference>
<name>A0A9D2GIG6_9FIRM</name>
<comment type="caution">
    <text evidence="5">The sequence shown here is derived from an EMBL/GenBank/DDBJ whole genome shotgun (WGS) entry which is preliminary data.</text>
</comment>
<keyword evidence="3" id="KW-0411">Iron-sulfur</keyword>
<dbReference type="SUPFAM" id="SSF46548">
    <property type="entry name" value="alpha-helical ferredoxin"/>
    <property type="match status" value="1"/>
</dbReference>
<dbReference type="AlphaFoldDB" id="A0A9D2GIG6"/>
<dbReference type="Pfam" id="PF13187">
    <property type="entry name" value="Fer4_9"/>
    <property type="match status" value="1"/>
</dbReference>
<dbReference type="InterPro" id="IPR036812">
    <property type="entry name" value="NAD(P)_OxRdtase_dom_sf"/>
</dbReference>
<dbReference type="InterPro" id="IPR053135">
    <property type="entry name" value="AKR2_Oxidoreductase"/>
</dbReference>
<dbReference type="InterPro" id="IPR017896">
    <property type="entry name" value="4Fe4S_Fe-S-bd"/>
</dbReference>
<reference evidence="5" key="1">
    <citation type="journal article" date="2021" name="PeerJ">
        <title>Extensive microbial diversity within the chicken gut microbiome revealed by metagenomics and culture.</title>
        <authorList>
            <person name="Gilroy R."/>
            <person name="Ravi A."/>
            <person name="Getino M."/>
            <person name="Pursley I."/>
            <person name="Horton D.L."/>
            <person name="Alikhan N.F."/>
            <person name="Baker D."/>
            <person name="Gharbi K."/>
            <person name="Hall N."/>
            <person name="Watson M."/>
            <person name="Adriaenssens E.M."/>
            <person name="Foster-Nyarko E."/>
            <person name="Jarju S."/>
            <person name="Secka A."/>
            <person name="Antonio M."/>
            <person name="Oren A."/>
            <person name="Chaudhuri R.R."/>
            <person name="La Ragione R."/>
            <person name="Hildebrand F."/>
            <person name="Pallen M.J."/>
        </authorList>
    </citation>
    <scope>NUCLEOTIDE SEQUENCE</scope>
    <source>
        <strain evidence="5">ChiBcec1-1093</strain>
    </source>
</reference>
<dbReference type="Proteomes" id="UP000824101">
    <property type="component" value="Unassembled WGS sequence"/>
</dbReference>
<evidence type="ECO:0000256" key="2">
    <source>
        <dbReference type="ARBA" id="ARBA00023004"/>
    </source>
</evidence>
<evidence type="ECO:0000313" key="6">
    <source>
        <dbReference type="Proteomes" id="UP000824101"/>
    </source>
</evidence>
<sequence length="366" mass="41911">MPKLGFGLMRLPQKDGEIDMEQLKEMVDTYLESGFNYFDTAYVYHGGKSETAIKEALVNRYTRDSFYLATKLPVWAMKGPEDKDRIFEEQLEKCGVDYFDFYLLHSIEDGSKYNLYKEYDCYRWGTEKKKEGKIRHFGFSFHGSPELLERILDEQPEIEFVQIQLNYADWNNALVQSGRLYEILHRRNIPIIVMEPVKGGTLANLQPELEQMFKEEEPDASAASWALRFVGSLDGVATILSGMSSEEQMKDNLNTFKNFHPLTERERQIIEAVVKKMQDMPLVACTSCRYCCDGCPAGIAIPDVIRALNTARLYPKDRRPILFYRNLVIDSGKAGGCIGCGQCEGVCPQHLPIIELMKEAAEKLEE</sequence>
<reference evidence="5" key="2">
    <citation type="submission" date="2021-04" db="EMBL/GenBank/DDBJ databases">
        <authorList>
            <person name="Gilroy R."/>
        </authorList>
    </citation>
    <scope>NUCLEOTIDE SEQUENCE</scope>
    <source>
        <strain evidence="5">ChiBcec1-1093</strain>
    </source>
</reference>
<evidence type="ECO:0000256" key="1">
    <source>
        <dbReference type="ARBA" id="ARBA00022723"/>
    </source>
</evidence>
<dbReference type="InterPro" id="IPR017900">
    <property type="entry name" value="4Fe4S_Fe_S_CS"/>
</dbReference>
<dbReference type="GO" id="GO:0051536">
    <property type="term" value="F:iron-sulfur cluster binding"/>
    <property type="evidence" value="ECO:0007669"/>
    <property type="project" value="UniProtKB-KW"/>
</dbReference>
<dbReference type="PANTHER" id="PTHR43312">
    <property type="entry name" value="D-THREO-ALDOSE 1-DEHYDROGENASE"/>
    <property type="match status" value="1"/>
</dbReference>
<dbReference type="InterPro" id="IPR023210">
    <property type="entry name" value="NADP_OxRdtase_dom"/>
</dbReference>